<organism evidence="3 4">
    <name type="scientific">Streptomyces parvus</name>
    <dbReference type="NCBI Taxonomy" id="66428"/>
    <lineage>
        <taxon>Bacteria</taxon>
        <taxon>Bacillati</taxon>
        <taxon>Actinomycetota</taxon>
        <taxon>Actinomycetes</taxon>
        <taxon>Kitasatosporales</taxon>
        <taxon>Streptomycetaceae</taxon>
        <taxon>Streptomyces</taxon>
    </lineage>
</organism>
<comment type="caution">
    <text evidence="3">The sequence shown here is derived from an EMBL/GenBank/DDBJ whole genome shotgun (WGS) entry which is preliminary data.</text>
</comment>
<sequence>MAVLVTAAGLVAVPSAQADESRPTDIELLEKCDNGTKKCVFHPAGDVTLVPGEREAVGDRAWNCTPDQQTSSRTWEHTTGESNSLGVSLRTEVGTKAFGAVFKIAFEASYKRTWSSSRTEGETTFIDVPPGEVGWVTVASKTQKVSGTYELIFKDRFHGKRYWYVPFEAEGPAEDEPAVRSQRSRPMTEQERVEECT</sequence>
<feature type="compositionally biased region" description="Basic and acidic residues" evidence="1">
    <location>
        <begin position="186"/>
        <end position="197"/>
    </location>
</feature>
<feature type="chain" id="PRO_5029525873" evidence="2">
    <location>
        <begin position="19"/>
        <end position="197"/>
    </location>
</feature>
<dbReference type="Proteomes" id="UP000469670">
    <property type="component" value="Unassembled WGS sequence"/>
</dbReference>
<accession>A0A7K3RR33</accession>
<evidence type="ECO:0000256" key="2">
    <source>
        <dbReference type="SAM" id="SignalP"/>
    </source>
</evidence>
<keyword evidence="2" id="KW-0732">Signal</keyword>
<feature type="region of interest" description="Disordered" evidence="1">
    <location>
        <begin position="172"/>
        <end position="197"/>
    </location>
</feature>
<reference evidence="3 4" key="1">
    <citation type="submission" date="2020-01" db="EMBL/GenBank/DDBJ databases">
        <title>Insect and environment-associated Actinomycetes.</title>
        <authorList>
            <person name="Currrie C."/>
            <person name="Chevrette M."/>
            <person name="Carlson C."/>
            <person name="Stubbendieck R."/>
            <person name="Wendt-Pienkowski E."/>
        </authorList>
    </citation>
    <scope>NUCLEOTIDE SEQUENCE [LARGE SCALE GENOMIC DNA]</scope>
    <source>
        <strain evidence="3 4">SID7590</strain>
    </source>
</reference>
<evidence type="ECO:0000313" key="4">
    <source>
        <dbReference type="Proteomes" id="UP000469670"/>
    </source>
</evidence>
<gene>
    <name evidence="3" type="ORF">G3I50_05405</name>
</gene>
<name>A0A7K3RR33_9ACTN</name>
<evidence type="ECO:0000256" key="1">
    <source>
        <dbReference type="SAM" id="MobiDB-lite"/>
    </source>
</evidence>
<dbReference type="AlphaFoldDB" id="A0A7K3RR33"/>
<protein>
    <submittedName>
        <fullName evidence="3">Uncharacterized protein</fullName>
    </submittedName>
</protein>
<dbReference type="Gene3D" id="2.170.15.10">
    <property type="entry name" value="Proaerolysin, chain A, domain 3"/>
    <property type="match status" value="1"/>
</dbReference>
<proteinExistence type="predicted"/>
<dbReference type="EMBL" id="JAAGMP010000266">
    <property type="protein sequence ID" value="NEC17701.1"/>
    <property type="molecule type" value="Genomic_DNA"/>
</dbReference>
<evidence type="ECO:0000313" key="3">
    <source>
        <dbReference type="EMBL" id="NEC17701.1"/>
    </source>
</evidence>
<feature type="signal peptide" evidence="2">
    <location>
        <begin position="1"/>
        <end position="18"/>
    </location>
</feature>